<dbReference type="Gene3D" id="3.40.50.300">
    <property type="entry name" value="P-loop containing nucleotide triphosphate hydrolases"/>
    <property type="match status" value="2"/>
</dbReference>
<dbReference type="AlphaFoldDB" id="A0A1T1HD32"/>
<evidence type="ECO:0000256" key="2">
    <source>
        <dbReference type="ARBA" id="ARBA00022801"/>
    </source>
</evidence>
<dbReference type="InterPro" id="IPR027417">
    <property type="entry name" value="P-loop_NTPase"/>
</dbReference>
<evidence type="ECO:0000256" key="7">
    <source>
        <dbReference type="RuleBase" id="RU000492"/>
    </source>
</evidence>
<dbReference type="STRING" id="966.BTA35_0206790"/>
<evidence type="ECO:0000259" key="11">
    <source>
        <dbReference type="PROSITE" id="PS51195"/>
    </source>
</evidence>
<gene>
    <name evidence="12" type="ORF">BTA35_0206790</name>
</gene>
<comment type="similarity">
    <text evidence="5 7">Belongs to the DEAD box helicase family.</text>
</comment>
<evidence type="ECO:0000256" key="5">
    <source>
        <dbReference type="ARBA" id="ARBA00038437"/>
    </source>
</evidence>
<dbReference type="InterPro" id="IPR001650">
    <property type="entry name" value="Helicase_C-like"/>
</dbReference>
<feature type="domain" description="Helicase ATP-binding" evidence="9">
    <location>
        <begin position="32"/>
        <end position="208"/>
    </location>
</feature>
<dbReference type="PROSITE" id="PS51194">
    <property type="entry name" value="HELICASE_CTER"/>
    <property type="match status" value="1"/>
</dbReference>
<feature type="compositionally biased region" description="Low complexity" evidence="8">
    <location>
        <begin position="427"/>
        <end position="438"/>
    </location>
</feature>
<dbReference type="EMBL" id="MTSD02000002">
    <property type="protein sequence ID" value="OOV87712.1"/>
    <property type="molecule type" value="Genomic_DNA"/>
</dbReference>
<dbReference type="PANTHER" id="PTHR47959">
    <property type="entry name" value="ATP-DEPENDENT RNA HELICASE RHLE-RELATED"/>
    <property type="match status" value="1"/>
</dbReference>
<comment type="caution">
    <text evidence="12">The sequence shown here is derived from an EMBL/GenBank/DDBJ whole genome shotgun (WGS) entry which is preliminary data.</text>
</comment>
<dbReference type="Pfam" id="PF00270">
    <property type="entry name" value="DEAD"/>
    <property type="match status" value="1"/>
</dbReference>
<feature type="compositionally biased region" description="Basic and acidic residues" evidence="8">
    <location>
        <begin position="406"/>
        <end position="416"/>
    </location>
</feature>
<dbReference type="PROSITE" id="PS00039">
    <property type="entry name" value="DEAD_ATP_HELICASE"/>
    <property type="match status" value="1"/>
</dbReference>
<evidence type="ECO:0000259" key="10">
    <source>
        <dbReference type="PROSITE" id="PS51194"/>
    </source>
</evidence>
<evidence type="ECO:0000256" key="8">
    <source>
        <dbReference type="SAM" id="MobiDB-lite"/>
    </source>
</evidence>
<keyword evidence="1 7" id="KW-0547">Nucleotide-binding</keyword>
<dbReference type="SUPFAM" id="SSF52540">
    <property type="entry name" value="P-loop containing nucleoside triphosphate hydrolases"/>
    <property type="match status" value="1"/>
</dbReference>
<accession>A0A1T1HD32</accession>
<evidence type="ECO:0000256" key="3">
    <source>
        <dbReference type="ARBA" id="ARBA00022806"/>
    </source>
</evidence>
<evidence type="ECO:0000256" key="4">
    <source>
        <dbReference type="ARBA" id="ARBA00022840"/>
    </source>
</evidence>
<dbReference type="InterPro" id="IPR011545">
    <property type="entry name" value="DEAD/DEAH_box_helicase_dom"/>
</dbReference>
<keyword evidence="4 7" id="KW-0067">ATP-binding</keyword>
<feature type="domain" description="Helicase C-terminal" evidence="10">
    <location>
        <begin position="235"/>
        <end position="387"/>
    </location>
</feature>
<dbReference type="GO" id="GO:0003724">
    <property type="term" value="F:RNA helicase activity"/>
    <property type="evidence" value="ECO:0007669"/>
    <property type="project" value="InterPro"/>
</dbReference>
<keyword evidence="13" id="KW-1185">Reference proteome</keyword>
<dbReference type="GO" id="GO:0005829">
    <property type="term" value="C:cytosol"/>
    <property type="evidence" value="ECO:0007669"/>
    <property type="project" value="TreeGrafter"/>
</dbReference>
<dbReference type="InterPro" id="IPR014001">
    <property type="entry name" value="Helicase_ATP-bd"/>
</dbReference>
<evidence type="ECO:0000313" key="12">
    <source>
        <dbReference type="EMBL" id="OOV87712.1"/>
    </source>
</evidence>
<dbReference type="InterPro" id="IPR050079">
    <property type="entry name" value="DEAD_box_RNA_helicase"/>
</dbReference>
<dbReference type="InterPro" id="IPR044742">
    <property type="entry name" value="DEAD/DEAH_RhlB"/>
</dbReference>
<keyword evidence="2 7" id="KW-0378">Hydrolase</keyword>
<dbReference type="InterPro" id="IPR014014">
    <property type="entry name" value="RNA_helicase_DEAD_Q_motif"/>
</dbReference>
<keyword evidence="3 7" id="KW-0347">Helicase</keyword>
<proteinExistence type="inferred from homology"/>
<dbReference type="RefSeq" id="WP_078319057.1">
    <property type="nucleotide sequence ID" value="NZ_FXTS01000002.1"/>
</dbReference>
<dbReference type="PROSITE" id="PS51195">
    <property type="entry name" value="Q_MOTIF"/>
    <property type="match status" value="1"/>
</dbReference>
<feature type="domain" description="DEAD-box RNA helicase Q" evidence="11">
    <location>
        <begin position="1"/>
        <end position="29"/>
    </location>
</feature>
<reference evidence="12" key="1">
    <citation type="submission" date="2017-02" db="EMBL/GenBank/DDBJ databases">
        <title>Draft Genome Sequence of the Salt Water Bacterium Oceanospirillum linum ATCC 11336.</title>
        <authorList>
            <person name="Trachtenberg A.M."/>
            <person name="Carney J.G."/>
            <person name="Linnane J.D."/>
            <person name="Rheaume B.A."/>
            <person name="Pitts N.L."/>
            <person name="Mykles D.L."/>
            <person name="Maclea K.S."/>
        </authorList>
    </citation>
    <scope>NUCLEOTIDE SEQUENCE [LARGE SCALE GENOMIC DNA]</scope>
    <source>
        <strain evidence="12">ATCC 11336</strain>
    </source>
</reference>
<organism evidence="12 13">
    <name type="scientific">Oceanospirillum linum</name>
    <dbReference type="NCBI Taxonomy" id="966"/>
    <lineage>
        <taxon>Bacteria</taxon>
        <taxon>Pseudomonadati</taxon>
        <taxon>Pseudomonadota</taxon>
        <taxon>Gammaproteobacteria</taxon>
        <taxon>Oceanospirillales</taxon>
        <taxon>Oceanospirillaceae</taxon>
        <taxon>Oceanospirillum</taxon>
    </lineage>
</organism>
<dbReference type="Pfam" id="PF00271">
    <property type="entry name" value="Helicase_C"/>
    <property type="match status" value="1"/>
</dbReference>
<evidence type="ECO:0000256" key="1">
    <source>
        <dbReference type="ARBA" id="ARBA00022741"/>
    </source>
</evidence>
<dbReference type="PROSITE" id="PS51192">
    <property type="entry name" value="HELICASE_ATP_BIND_1"/>
    <property type="match status" value="1"/>
</dbReference>
<dbReference type="PANTHER" id="PTHR47959:SF13">
    <property type="entry name" value="ATP-DEPENDENT RNA HELICASE RHLE"/>
    <property type="match status" value="1"/>
</dbReference>
<dbReference type="CDD" id="cd18787">
    <property type="entry name" value="SF2_C_DEAD"/>
    <property type="match status" value="1"/>
</dbReference>
<dbReference type="Proteomes" id="UP000190064">
    <property type="component" value="Unassembled WGS sequence"/>
</dbReference>
<dbReference type="GO" id="GO:0003676">
    <property type="term" value="F:nucleic acid binding"/>
    <property type="evidence" value="ECO:0007669"/>
    <property type="project" value="InterPro"/>
</dbReference>
<sequence>MSFLSLGLSGFFQRALDELGYDTPTAIQAQAIPAVLEGRDLLAAAETGSGKTAAFVLPLLEKLLGHDGLRSNQVATLVLVPTRELAVQVEEAVKAYTTYYPRRIKSLAVYGGVSINAQMQAMKGGCDLMVATPGRLLDLMEKNAITLDKVQHLVLDEADRMLDLGFADELQQVLSKLPVQRQNLLFSATFPEEVDALINRLLFNPVNIEIERENKLPDTLIQRPIEVDKEQRTALLRHLLGEMNGAQFLVFVASKRTADNVAGKLNKYGFTTETLHGDRSQKERNHSLATFKRGEIQVLIATDLAARGLDIPLLPFVVNYDLPRSPADYIHRIGRTARAGEVGTAFSFIDHESDAHFKLIAKRNHLNVTREQIAGFERSTTPPDDIAALGKGQPPVKGKRKSKKDKLREAAAREQATRNNPASGKQAGAASAPSEAASIWQKATLKRR</sequence>
<dbReference type="CDD" id="cd00268">
    <property type="entry name" value="DEADc"/>
    <property type="match status" value="1"/>
</dbReference>
<protein>
    <submittedName>
        <fullName evidence="12">RNA helicase</fullName>
    </submittedName>
</protein>
<dbReference type="GO" id="GO:0005524">
    <property type="term" value="F:ATP binding"/>
    <property type="evidence" value="ECO:0007669"/>
    <property type="project" value="UniProtKB-KW"/>
</dbReference>
<dbReference type="GO" id="GO:0016787">
    <property type="term" value="F:hydrolase activity"/>
    <property type="evidence" value="ECO:0007669"/>
    <property type="project" value="UniProtKB-KW"/>
</dbReference>
<evidence type="ECO:0000313" key="13">
    <source>
        <dbReference type="Proteomes" id="UP000190064"/>
    </source>
</evidence>
<feature type="short sequence motif" description="Q motif" evidence="6">
    <location>
        <begin position="1"/>
        <end position="29"/>
    </location>
</feature>
<evidence type="ECO:0000256" key="6">
    <source>
        <dbReference type="PROSITE-ProRule" id="PRU00552"/>
    </source>
</evidence>
<dbReference type="InterPro" id="IPR000629">
    <property type="entry name" value="RNA-helicase_DEAD-box_CS"/>
</dbReference>
<name>A0A1T1HD32_OCELI</name>
<dbReference type="SMART" id="SM00487">
    <property type="entry name" value="DEXDc"/>
    <property type="match status" value="1"/>
</dbReference>
<evidence type="ECO:0000259" key="9">
    <source>
        <dbReference type="PROSITE" id="PS51192"/>
    </source>
</evidence>
<feature type="region of interest" description="Disordered" evidence="8">
    <location>
        <begin position="376"/>
        <end position="448"/>
    </location>
</feature>
<dbReference type="SMART" id="SM00490">
    <property type="entry name" value="HELICc"/>
    <property type="match status" value="1"/>
</dbReference>